<evidence type="ECO:0000256" key="1">
    <source>
        <dbReference type="ARBA" id="ARBA00022722"/>
    </source>
</evidence>
<dbReference type="SUPFAM" id="SSF52980">
    <property type="entry name" value="Restriction endonuclease-like"/>
    <property type="match status" value="1"/>
</dbReference>
<evidence type="ECO:0000256" key="6">
    <source>
        <dbReference type="ARBA" id="ARBA00029466"/>
    </source>
</evidence>
<gene>
    <name evidence="8" type="ORF">CQY22_009585</name>
</gene>
<dbReference type="GO" id="GO:0006298">
    <property type="term" value="P:mismatch repair"/>
    <property type="evidence" value="ECO:0007669"/>
    <property type="project" value="InterPro"/>
</dbReference>
<dbReference type="STRING" id="85968.GCA_900073015_00974"/>
<dbReference type="CDD" id="cd00221">
    <property type="entry name" value="Vsr"/>
    <property type="match status" value="1"/>
</dbReference>
<keyword evidence="1" id="KW-0540">Nuclease</keyword>
<dbReference type="Proteomes" id="UP000230551">
    <property type="component" value="Unassembled WGS sequence"/>
</dbReference>
<evidence type="ECO:0000256" key="7">
    <source>
        <dbReference type="SAM" id="MobiDB-lite"/>
    </source>
</evidence>
<comment type="similarity">
    <text evidence="6">Belongs to the Vsr family.</text>
</comment>
<dbReference type="Gene3D" id="3.40.960.10">
    <property type="entry name" value="VSR Endonuclease"/>
    <property type="match status" value="1"/>
</dbReference>
<reference evidence="8 9" key="1">
    <citation type="journal article" date="2017" name="Infect. Genet. Evol.">
        <title>The new phylogeny of the genus Mycobacterium: The old and the news.</title>
        <authorList>
            <person name="Tortoli E."/>
            <person name="Fedrizzi T."/>
            <person name="Meehan C.J."/>
            <person name="Trovato A."/>
            <person name="Grottola A."/>
            <person name="Giacobazzi E."/>
            <person name="Serpini G.F."/>
            <person name="Tagliazucchi S."/>
            <person name="Fabio A."/>
            <person name="Bettua C."/>
            <person name="Bertorelli R."/>
            <person name="Frascaro F."/>
            <person name="De Sanctis V."/>
            <person name="Pecorari M."/>
            <person name="Jousson O."/>
            <person name="Segata N."/>
            <person name="Cirillo D.M."/>
        </authorList>
    </citation>
    <scope>NUCLEOTIDE SEQUENCE [LARGE SCALE GENOMIC DNA]</scope>
    <source>
        <strain evidence="8 9">CIP1034565</strain>
    </source>
</reference>
<evidence type="ECO:0000313" key="9">
    <source>
        <dbReference type="Proteomes" id="UP000230551"/>
    </source>
</evidence>
<name>A0A2G5PBJ8_9MYCO</name>
<dbReference type="Pfam" id="PF03852">
    <property type="entry name" value="Vsr"/>
    <property type="match status" value="1"/>
</dbReference>
<evidence type="ECO:0000313" key="8">
    <source>
        <dbReference type="EMBL" id="PIB75383.1"/>
    </source>
</evidence>
<keyword evidence="3" id="KW-0227">DNA damage</keyword>
<comment type="caution">
    <text evidence="8">The sequence shown here is derived from an EMBL/GenBank/DDBJ whole genome shotgun (WGS) entry which is preliminary data.</text>
</comment>
<evidence type="ECO:0000256" key="2">
    <source>
        <dbReference type="ARBA" id="ARBA00022759"/>
    </source>
</evidence>
<evidence type="ECO:0000256" key="4">
    <source>
        <dbReference type="ARBA" id="ARBA00022801"/>
    </source>
</evidence>
<dbReference type="NCBIfam" id="TIGR00632">
    <property type="entry name" value="vsr"/>
    <property type="match status" value="1"/>
</dbReference>
<keyword evidence="4" id="KW-0378">Hydrolase</keyword>
<keyword evidence="5" id="KW-0234">DNA repair</keyword>
<dbReference type="OrthoDB" id="9801520at2"/>
<organism evidence="8 9">
    <name type="scientific">Mycolicibacterium brumae</name>
    <dbReference type="NCBI Taxonomy" id="85968"/>
    <lineage>
        <taxon>Bacteria</taxon>
        <taxon>Bacillati</taxon>
        <taxon>Actinomycetota</taxon>
        <taxon>Actinomycetes</taxon>
        <taxon>Mycobacteriales</taxon>
        <taxon>Mycobacteriaceae</taxon>
        <taxon>Mycolicibacterium</taxon>
    </lineage>
</organism>
<dbReference type="GO" id="GO:0016787">
    <property type="term" value="F:hydrolase activity"/>
    <property type="evidence" value="ECO:0007669"/>
    <property type="project" value="UniProtKB-KW"/>
</dbReference>
<protein>
    <submittedName>
        <fullName evidence="8">Very short patch repair endonuclease</fullName>
    </submittedName>
</protein>
<accession>A0A2G5PBJ8</accession>
<feature type="region of interest" description="Disordered" evidence="7">
    <location>
        <begin position="1"/>
        <end position="30"/>
    </location>
</feature>
<dbReference type="AlphaFoldDB" id="A0A2G5PBJ8"/>
<evidence type="ECO:0000256" key="5">
    <source>
        <dbReference type="ARBA" id="ARBA00023204"/>
    </source>
</evidence>
<evidence type="ECO:0000256" key="3">
    <source>
        <dbReference type="ARBA" id="ARBA00022763"/>
    </source>
</evidence>
<dbReference type="EMBL" id="PDCN02000010">
    <property type="protein sequence ID" value="PIB75383.1"/>
    <property type="molecule type" value="Genomic_DNA"/>
</dbReference>
<dbReference type="GO" id="GO:0004519">
    <property type="term" value="F:endonuclease activity"/>
    <property type="evidence" value="ECO:0007669"/>
    <property type="project" value="UniProtKB-KW"/>
</dbReference>
<dbReference type="InterPro" id="IPR011335">
    <property type="entry name" value="Restrct_endonuc-II-like"/>
</dbReference>
<sequence length="157" mass="17627">MGRLAKVAESWASSEHTRRAMQGNRSRDTAPELAVRRRVHAMGLRYRVNARPLPQLRRTADLVFPRRKVAVFIDGCFWHGCPEHHRRPTANSEYWTAKVARNKARDSATDEALTAAGWTVLRFWAHQPPEQVADAVRATVTGAPRGPDPTINTAPVD</sequence>
<proteinExistence type="inferred from homology"/>
<keyword evidence="9" id="KW-1185">Reference proteome</keyword>
<keyword evidence="2 8" id="KW-0255">Endonuclease</keyword>
<dbReference type="InterPro" id="IPR004603">
    <property type="entry name" value="DNA_mismatch_endonuc_vsr"/>
</dbReference>